<reference evidence="2" key="2">
    <citation type="submission" date="2020-05" db="UniProtKB">
        <authorList>
            <consortium name="EnsemblMetazoa"/>
        </authorList>
    </citation>
    <scope>IDENTIFICATION</scope>
</reference>
<dbReference type="EMBL" id="ATLV01019983">
    <property type="status" value="NOT_ANNOTATED_CDS"/>
    <property type="molecule type" value="Genomic_DNA"/>
</dbReference>
<dbReference type="VEuPathDB" id="VectorBase:ASIC012659"/>
<dbReference type="EnsemblMetazoa" id="ASIC012659-RA">
    <property type="protein sequence ID" value="ASIC012659-PA"/>
    <property type="gene ID" value="ASIC012659"/>
</dbReference>
<protein>
    <submittedName>
        <fullName evidence="1 2">Uncharacterized protein</fullName>
    </submittedName>
</protein>
<evidence type="ECO:0000313" key="3">
    <source>
        <dbReference type="Proteomes" id="UP000030765"/>
    </source>
</evidence>
<gene>
    <name evidence="1" type="ORF">ZHAS_00012659</name>
</gene>
<dbReference type="Proteomes" id="UP000030765">
    <property type="component" value="Unassembled WGS sequence"/>
</dbReference>
<proteinExistence type="predicted"/>
<name>A0A084W3F7_ANOSI</name>
<dbReference type="AlphaFoldDB" id="A0A084W3F7"/>
<dbReference type="EMBL" id="KE525288">
    <property type="protein sequence ID" value="KFB44751.1"/>
    <property type="molecule type" value="Genomic_DNA"/>
</dbReference>
<evidence type="ECO:0000313" key="1">
    <source>
        <dbReference type="EMBL" id="KFB44751.1"/>
    </source>
</evidence>
<organism evidence="1">
    <name type="scientific">Anopheles sinensis</name>
    <name type="common">Mosquito</name>
    <dbReference type="NCBI Taxonomy" id="74873"/>
    <lineage>
        <taxon>Eukaryota</taxon>
        <taxon>Metazoa</taxon>
        <taxon>Ecdysozoa</taxon>
        <taxon>Arthropoda</taxon>
        <taxon>Hexapoda</taxon>
        <taxon>Insecta</taxon>
        <taxon>Pterygota</taxon>
        <taxon>Neoptera</taxon>
        <taxon>Endopterygota</taxon>
        <taxon>Diptera</taxon>
        <taxon>Nematocera</taxon>
        <taxon>Culicoidea</taxon>
        <taxon>Culicidae</taxon>
        <taxon>Anophelinae</taxon>
        <taxon>Anopheles</taxon>
    </lineage>
</organism>
<evidence type="ECO:0000313" key="2">
    <source>
        <dbReference type="EnsemblMetazoa" id="ASIC012659-PA"/>
    </source>
</evidence>
<sequence>MRSTRAIAIFSRVTFDVVSFKGARCATPRENAMDVLIVVVVPGPLEDGDCRAKGNCKRARVDGASRAIAQSP</sequence>
<keyword evidence="3" id="KW-1185">Reference proteome</keyword>
<reference evidence="1 3" key="1">
    <citation type="journal article" date="2014" name="BMC Genomics">
        <title>Genome sequence of Anopheles sinensis provides insight into genetics basis of mosquito competence for malaria parasites.</title>
        <authorList>
            <person name="Zhou D."/>
            <person name="Zhang D."/>
            <person name="Ding G."/>
            <person name="Shi L."/>
            <person name="Hou Q."/>
            <person name="Ye Y."/>
            <person name="Xu Y."/>
            <person name="Zhou H."/>
            <person name="Xiong C."/>
            <person name="Li S."/>
            <person name="Yu J."/>
            <person name="Hong S."/>
            <person name="Yu X."/>
            <person name="Zou P."/>
            <person name="Chen C."/>
            <person name="Chang X."/>
            <person name="Wang W."/>
            <person name="Lv Y."/>
            <person name="Sun Y."/>
            <person name="Ma L."/>
            <person name="Shen B."/>
            <person name="Zhu C."/>
        </authorList>
    </citation>
    <scope>NUCLEOTIDE SEQUENCE [LARGE SCALE GENOMIC DNA]</scope>
</reference>
<accession>A0A084W3F7</accession>